<protein>
    <recommendedName>
        <fullName evidence="3">Type IX secretion system membrane protein PorP/SprF</fullName>
    </recommendedName>
</protein>
<comment type="caution">
    <text evidence="1">The sequence shown here is derived from an EMBL/GenBank/DDBJ whole genome shotgun (WGS) entry which is preliminary data.</text>
</comment>
<keyword evidence="2" id="KW-1185">Reference proteome</keyword>
<evidence type="ECO:0000313" key="1">
    <source>
        <dbReference type="EMBL" id="GAA4313472.1"/>
    </source>
</evidence>
<dbReference type="InterPro" id="IPR019861">
    <property type="entry name" value="PorP/SprF_Bacteroidetes"/>
</dbReference>
<organism evidence="1 2">
    <name type="scientific">Compostibacter hankyongensis</name>
    <dbReference type="NCBI Taxonomy" id="1007089"/>
    <lineage>
        <taxon>Bacteria</taxon>
        <taxon>Pseudomonadati</taxon>
        <taxon>Bacteroidota</taxon>
        <taxon>Chitinophagia</taxon>
        <taxon>Chitinophagales</taxon>
        <taxon>Chitinophagaceae</taxon>
        <taxon>Compostibacter</taxon>
    </lineage>
</organism>
<reference evidence="2" key="1">
    <citation type="journal article" date="2019" name="Int. J. Syst. Evol. Microbiol.">
        <title>The Global Catalogue of Microorganisms (GCM) 10K type strain sequencing project: providing services to taxonomists for standard genome sequencing and annotation.</title>
        <authorList>
            <consortium name="The Broad Institute Genomics Platform"/>
            <consortium name="The Broad Institute Genome Sequencing Center for Infectious Disease"/>
            <person name="Wu L."/>
            <person name="Ma J."/>
        </authorList>
    </citation>
    <scope>NUCLEOTIDE SEQUENCE [LARGE SCALE GENOMIC DNA]</scope>
    <source>
        <strain evidence="2">JCM 17664</strain>
    </source>
</reference>
<name>A0ABP8FYB2_9BACT</name>
<dbReference type="Proteomes" id="UP001501207">
    <property type="component" value="Unassembled WGS sequence"/>
</dbReference>
<evidence type="ECO:0000313" key="2">
    <source>
        <dbReference type="Proteomes" id="UP001501207"/>
    </source>
</evidence>
<dbReference type="EMBL" id="BAABFN010000005">
    <property type="protein sequence ID" value="GAA4313472.1"/>
    <property type="molecule type" value="Genomic_DNA"/>
</dbReference>
<dbReference type="RefSeq" id="WP_344979564.1">
    <property type="nucleotide sequence ID" value="NZ_BAABFN010000005.1"/>
</dbReference>
<accession>A0ABP8FYB2</accession>
<evidence type="ECO:0008006" key="3">
    <source>
        <dbReference type="Google" id="ProtNLM"/>
    </source>
</evidence>
<dbReference type="Pfam" id="PF11751">
    <property type="entry name" value="PorP_SprF"/>
    <property type="match status" value="1"/>
</dbReference>
<gene>
    <name evidence="1" type="ORF">GCM10023143_23760</name>
</gene>
<sequence length="349" mass="38692">MPATPSSWIKRALLAGLLCLPLLLPAQDIHLSQFYETPLLRNPALAGIFTGNIRIQAVYRNQWNGANVPYQTGALSGELKFPVGQQEDYITGALQLTYDVAGTSHFQTTQVLPAINYHKSLSASRSMYLSLAFMGGFTQRQFNPEKMSFDNQYNNGAYDPSSPSGETFSKYGYTYPDMGAGLSFNSTFRQQINYFIGAAWYHFNRPEVSFYGNKAIELQPKWEYNAGLSGPLSERVRIIAQYNQLRQGDYSEIIGGALIGYDISAVEQEEGGMGKIIYGGLFVRLHDALIPVVKIELNNYEIGFSYDINTAQGKAAAAGDMGGFELSLSYRGFFANSNSVLHALRCPRF</sequence>
<dbReference type="NCBIfam" id="TIGR03519">
    <property type="entry name" value="T9SS_PorP_fam"/>
    <property type="match status" value="1"/>
</dbReference>
<proteinExistence type="predicted"/>